<dbReference type="RefSeq" id="WP_341408473.1">
    <property type="nucleotide sequence ID" value="NZ_JBBUTH010000001.1"/>
</dbReference>
<dbReference type="EMBL" id="JBBUTH010000001">
    <property type="protein sequence ID" value="MEK8048799.1"/>
    <property type="molecule type" value="Genomic_DNA"/>
</dbReference>
<dbReference type="Proteomes" id="UP001365405">
    <property type="component" value="Unassembled WGS sequence"/>
</dbReference>
<feature type="region of interest" description="Disordered" evidence="1">
    <location>
        <begin position="111"/>
        <end position="130"/>
    </location>
</feature>
<evidence type="ECO:0000313" key="4">
    <source>
        <dbReference type="Proteomes" id="UP001365405"/>
    </source>
</evidence>
<keyword evidence="2" id="KW-0812">Transmembrane</keyword>
<evidence type="ECO:0000313" key="3">
    <source>
        <dbReference type="EMBL" id="MEK8048799.1"/>
    </source>
</evidence>
<accession>A0ABU9CDL9</accession>
<dbReference type="Pfam" id="PF07963">
    <property type="entry name" value="N_methyl"/>
    <property type="match status" value="1"/>
</dbReference>
<dbReference type="PROSITE" id="PS00409">
    <property type="entry name" value="PROKAR_NTER_METHYL"/>
    <property type="match status" value="1"/>
</dbReference>
<reference evidence="3 4" key="1">
    <citation type="submission" date="2024-04" db="EMBL/GenBank/DDBJ databases">
        <title>Novel species of the genus Ideonella isolated from streams.</title>
        <authorList>
            <person name="Lu H."/>
        </authorList>
    </citation>
    <scope>NUCLEOTIDE SEQUENCE [LARGE SCALE GENOMIC DNA]</scope>
    <source>
        <strain evidence="3 4">DXS22W</strain>
    </source>
</reference>
<sequence>MTRATLSPRPRGMSLVELMVGVTIGLFILAAATLVVTSQLGDNRRMLTDAQLQQDMRATMDIAVRDMRRAGYWAHGWNNVWADSVTNAMANPYNTVSATRSSREGDSIVYDRSTDEEGQQSGTDNDRVDSSERVGFRFNAAAGTVEMLMGGDTWQTLTDPAVMRVTRFDLTYTTQAVPLPCGAQCPVSSRGCALDLLVRNATLVFSAQAASDASVKRSVRSDLRLRNDILVERSGC</sequence>
<organism evidence="3 4">
    <name type="scientific">Pseudaquabacterium inlustre</name>
    <dbReference type="NCBI Taxonomy" id="2984192"/>
    <lineage>
        <taxon>Bacteria</taxon>
        <taxon>Pseudomonadati</taxon>
        <taxon>Pseudomonadota</taxon>
        <taxon>Betaproteobacteria</taxon>
        <taxon>Burkholderiales</taxon>
        <taxon>Sphaerotilaceae</taxon>
        <taxon>Pseudaquabacterium</taxon>
    </lineage>
</organism>
<feature type="transmembrane region" description="Helical" evidence="2">
    <location>
        <begin position="12"/>
        <end position="36"/>
    </location>
</feature>
<evidence type="ECO:0000256" key="1">
    <source>
        <dbReference type="SAM" id="MobiDB-lite"/>
    </source>
</evidence>
<keyword evidence="4" id="KW-1185">Reference proteome</keyword>
<proteinExistence type="predicted"/>
<evidence type="ECO:0000256" key="2">
    <source>
        <dbReference type="SAM" id="Phobius"/>
    </source>
</evidence>
<name>A0ABU9CDL9_9BURK</name>
<dbReference type="NCBIfam" id="TIGR02532">
    <property type="entry name" value="IV_pilin_GFxxxE"/>
    <property type="match status" value="1"/>
</dbReference>
<keyword evidence="2" id="KW-1133">Transmembrane helix</keyword>
<gene>
    <name evidence="3" type="ORF">AACH10_00940</name>
</gene>
<dbReference type="InterPro" id="IPR012902">
    <property type="entry name" value="N_methyl_site"/>
</dbReference>
<comment type="caution">
    <text evidence="3">The sequence shown here is derived from an EMBL/GenBank/DDBJ whole genome shotgun (WGS) entry which is preliminary data.</text>
</comment>
<keyword evidence="2" id="KW-0472">Membrane</keyword>
<protein>
    <submittedName>
        <fullName evidence="3">Prepilin-type N-terminal cleavage/methylation domain-containing protein</fullName>
    </submittedName>
</protein>